<protein>
    <recommendedName>
        <fullName evidence="4">Cell division and transport-associated protein TolA</fullName>
    </recommendedName>
</protein>
<dbReference type="Gene3D" id="3.30.1150.10">
    <property type="match status" value="1"/>
</dbReference>
<dbReference type="Proteomes" id="UP000634139">
    <property type="component" value="Unassembled WGS sequence"/>
</dbReference>
<sequence length="308" mass="31705">MAVSALNREERIGLAIALAAHVALGAVLIARPAAAPTIPLPERMTVTLSEDVGLTSTAPSVADPAPDEALELGEAAPEPAPQPTPVPPRPEPKVQPKPEPKVQPKPVVTKPRPAPTVAAKPLPQPTKAATPPKAAPKAGPAPKPSNAPTTAPKGATSTARTPNAAATQPAKAGGSRIGSDFLKGVSGATGKQATTAPPAATVGPAVRSALAGAISRQLKPKWAAPQGVDAELLVTVLSWDLNPDGTLAGSPRVVRQDGITDANRAQAQRHAEQAMRAVRLAAPFNLPPEYYPAWKRVSDFRFDRKLSQ</sequence>
<evidence type="ECO:0008006" key="4">
    <source>
        <dbReference type="Google" id="ProtNLM"/>
    </source>
</evidence>
<comment type="caution">
    <text evidence="2">The sequence shown here is derived from an EMBL/GenBank/DDBJ whole genome shotgun (WGS) entry which is preliminary data.</text>
</comment>
<gene>
    <name evidence="2" type="ORF">GCM10011617_25240</name>
</gene>
<evidence type="ECO:0000313" key="2">
    <source>
        <dbReference type="EMBL" id="GHA03208.1"/>
    </source>
</evidence>
<feature type="compositionally biased region" description="Polar residues" evidence="1">
    <location>
        <begin position="155"/>
        <end position="166"/>
    </location>
</feature>
<keyword evidence="3" id="KW-1185">Reference proteome</keyword>
<feature type="region of interest" description="Disordered" evidence="1">
    <location>
        <begin position="55"/>
        <end position="200"/>
    </location>
</feature>
<dbReference type="EMBL" id="BMZD01000006">
    <property type="protein sequence ID" value="GHA03208.1"/>
    <property type="molecule type" value="Genomic_DNA"/>
</dbReference>
<accession>A0A918RLQ4</accession>
<proteinExistence type="predicted"/>
<feature type="compositionally biased region" description="Basic and acidic residues" evidence="1">
    <location>
        <begin position="90"/>
        <end position="102"/>
    </location>
</feature>
<feature type="compositionally biased region" description="Pro residues" evidence="1">
    <location>
        <begin position="78"/>
        <end position="89"/>
    </location>
</feature>
<reference evidence="2" key="1">
    <citation type="journal article" date="2014" name="Int. J. Syst. Evol. Microbiol.">
        <title>Complete genome sequence of Corynebacterium casei LMG S-19264T (=DSM 44701T), isolated from a smear-ripened cheese.</title>
        <authorList>
            <consortium name="US DOE Joint Genome Institute (JGI-PGF)"/>
            <person name="Walter F."/>
            <person name="Albersmeier A."/>
            <person name="Kalinowski J."/>
            <person name="Ruckert C."/>
        </authorList>
    </citation>
    <scope>NUCLEOTIDE SEQUENCE</scope>
    <source>
        <strain evidence="2">KCTC 32422</strain>
    </source>
</reference>
<feature type="compositionally biased region" description="Low complexity" evidence="1">
    <location>
        <begin position="188"/>
        <end position="200"/>
    </location>
</feature>
<evidence type="ECO:0000256" key="1">
    <source>
        <dbReference type="SAM" id="MobiDB-lite"/>
    </source>
</evidence>
<evidence type="ECO:0000313" key="3">
    <source>
        <dbReference type="Proteomes" id="UP000634139"/>
    </source>
</evidence>
<reference evidence="2" key="2">
    <citation type="submission" date="2020-09" db="EMBL/GenBank/DDBJ databases">
        <authorList>
            <person name="Sun Q."/>
            <person name="Kim S."/>
        </authorList>
    </citation>
    <scope>NUCLEOTIDE SEQUENCE</scope>
    <source>
        <strain evidence="2">KCTC 32422</strain>
    </source>
</reference>
<dbReference type="AlphaFoldDB" id="A0A918RLQ4"/>
<dbReference type="RefSeq" id="WP_189542102.1">
    <property type="nucleotide sequence ID" value="NZ_BMZD01000006.1"/>
</dbReference>
<feature type="compositionally biased region" description="Low complexity" evidence="1">
    <location>
        <begin position="118"/>
        <end position="138"/>
    </location>
</feature>
<organism evidence="2 3">
    <name type="scientific">Novosphingobium arvoryzae</name>
    <dbReference type="NCBI Taxonomy" id="1256514"/>
    <lineage>
        <taxon>Bacteria</taxon>
        <taxon>Pseudomonadati</taxon>
        <taxon>Pseudomonadota</taxon>
        <taxon>Alphaproteobacteria</taxon>
        <taxon>Sphingomonadales</taxon>
        <taxon>Sphingomonadaceae</taxon>
        <taxon>Novosphingobium</taxon>
    </lineage>
</organism>
<name>A0A918RLQ4_9SPHN</name>